<evidence type="ECO:0000313" key="3">
    <source>
        <dbReference type="Proteomes" id="UP000195981"/>
    </source>
</evidence>
<evidence type="ECO:0000256" key="1">
    <source>
        <dbReference type="SAM" id="MobiDB-lite"/>
    </source>
</evidence>
<evidence type="ECO:0000313" key="2">
    <source>
        <dbReference type="EMBL" id="SLM89948.1"/>
    </source>
</evidence>
<organism evidence="2 3">
    <name type="scientific">Brachybacterium nesterenkovii</name>
    <dbReference type="NCBI Taxonomy" id="47847"/>
    <lineage>
        <taxon>Bacteria</taxon>
        <taxon>Bacillati</taxon>
        <taxon>Actinomycetota</taxon>
        <taxon>Actinomycetes</taxon>
        <taxon>Micrococcales</taxon>
        <taxon>Dermabacteraceae</taxon>
        <taxon>Brachybacterium</taxon>
    </lineage>
</organism>
<accession>A0A1X6WWG1</accession>
<keyword evidence="3" id="KW-1185">Reference proteome</keyword>
<dbReference type="EMBL" id="FWFG01000040">
    <property type="protein sequence ID" value="SLM89948.1"/>
    <property type="molecule type" value="Genomic_DNA"/>
</dbReference>
<feature type="region of interest" description="Disordered" evidence="1">
    <location>
        <begin position="14"/>
        <end position="36"/>
    </location>
</feature>
<dbReference type="AlphaFoldDB" id="A0A1X6WWG1"/>
<proteinExistence type="predicted"/>
<gene>
    <name evidence="2" type="ORF">FM110_04360</name>
</gene>
<dbReference type="Proteomes" id="UP000195981">
    <property type="component" value="Unassembled WGS sequence"/>
</dbReference>
<name>A0A1X6WWG1_9MICO</name>
<reference evidence="2 3" key="1">
    <citation type="submission" date="2017-02" db="EMBL/GenBank/DDBJ databases">
        <authorList>
            <person name="Peterson S.W."/>
        </authorList>
    </citation>
    <scope>NUCLEOTIDE SEQUENCE [LARGE SCALE GENOMIC DNA]</scope>
    <source>
        <strain evidence="2 3">CIP104813</strain>
    </source>
</reference>
<sequence>MHLCPRCYRVRVRGADGEGRTGGGGRRHPGGMVDPRRNQALIPTGIDQFMHPFRRGSTSAAPRR</sequence>
<protein>
    <submittedName>
        <fullName evidence="2">Uncharacterized protein</fullName>
    </submittedName>
</protein>